<proteinExistence type="predicted"/>
<evidence type="ECO:0000313" key="6">
    <source>
        <dbReference type="Proteomes" id="UP000219338"/>
    </source>
</evidence>
<dbReference type="AlphaFoldDB" id="A0A284QTC0"/>
<dbReference type="InterPro" id="IPR036770">
    <property type="entry name" value="Ankyrin_rpt-contain_sf"/>
</dbReference>
<dbReference type="PANTHER" id="PTHR24198:SF165">
    <property type="entry name" value="ANKYRIN REPEAT-CONTAINING PROTEIN-RELATED"/>
    <property type="match status" value="1"/>
</dbReference>
<name>A0A284QTC0_ARMOS</name>
<feature type="compositionally biased region" description="Basic and acidic residues" evidence="4">
    <location>
        <begin position="614"/>
        <end position="623"/>
    </location>
</feature>
<dbReference type="SMART" id="SM00248">
    <property type="entry name" value="ANK"/>
    <property type="match status" value="8"/>
</dbReference>
<organism evidence="5 6">
    <name type="scientific">Armillaria ostoyae</name>
    <name type="common">Armillaria root rot fungus</name>
    <dbReference type="NCBI Taxonomy" id="47428"/>
    <lineage>
        <taxon>Eukaryota</taxon>
        <taxon>Fungi</taxon>
        <taxon>Dikarya</taxon>
        <taxon>Basidiomycota</taxon>
        <taxon>Agaricomycotina</taxon>
        <taxon>Agaricomycetes</taxon>
        <taxon>Agaricomycetidae</taxon>
        <taxon>Agaricales</taxon>
        <taxon>Marasmiineae</taxon>
        <taxon>Physalacriaceae</taxon>
        <taxon>Armillaria</taxon>
    </lineage>
</organism>
<evidence type="ECO:0000256" key="1">
    <source>
        <dbReference type="ARBA" id="ARBA00022737"/>
    </source>
</evidence>
<keyword evidence="2 3" id="KW-0040">ANK repeat</keyword>
<evidence type="ECO:0000256" key="2">
    <source>
        <dbReference type="ARBA" id="ARBA00023043"/>
    </source>
</evidence>
<dbReference type="EMBL" id="FUEG01000002">
    <property type="protein sequence ID" value="SJK99732.1"/>
    <property type="molecule type" value="Genomic_DNA"/>
</dbReference>
<dbReference type="Proteomes" id="UP000219338">
    <property type="component" value="Unassembled WGS sequence"/>
</dbReference>
<dbReference type="STRING" id="47428.A0A284QTC0"/>
<dbReference type="Pfam" id="PF12796">
    <property type="entry name" value="Ank_2"/>
    <property type="match status" value="1"/>
</dbReference>
<evidence type="ECO:0008006" key="7">
    <source>
        <dbReference type="Google" id="ProtNLM"/>
    </source>
</evidence>
<evidence type="ECO:0000256" key="4">
    <source>
        <dbReference type="SAM" id="MobiDB-lite"/>
    </source>
</evidence>
<dbReference type="Gene3D" id="1.25.40.20">
    <property type="entry name" value="Ankyrin repeat-containing domain"/>
    <property type="match status" value="2"/>
</dbReference>
<reference evidence="6" key="1">
    <citation type="journal article" date="2017" name="Nat. Ecol. Evol.">
        <title>Genome expansion and lineage-specific genetic innovations in the forest pathogenic fungi Armillaria.</title>
        <authorList>
            <person name="Sipos G."/>
            <person name="Prasanna A.N."/>
            <person name="Walter M.C."/>
            <person name="O'Connor E."/>
            <person name="Balint B."/>
            <person name="Krizsan K."/>
            <person name="Kiss B."/>
            <person name="Hess J."/>
            <person name="Varga T."/>
            <person name="Slot J."/>
            <person name="Riley R."/>
            <person name="Boka B."/>
            <person name="Rigling D."/>
            <person name="Barry K."/>
            <person name="Lee J."/>
            <person name="Mihaltcheva S."/>
            <person name="LaButti K."/>
            <person name="Lipzen A."/>
            <person name="Waldron R."/>
            <person name="Moloney N.M."/>
            <person name="Sperisen C."/>
            <person name="Kredics L."/>
            <person name="Vagvoelgyi C."/>
            <person name="Patrignani A."/>
            <person name="Fitzpatrick D."/>
            <person name="Nagy I."/>
            <person name="Doyle S."/>
            <person name="Anderson J.B."/>
            <person name="Grigoriev I.V."/>
            <person name="Gueldener U."/>
            <person name="Muensterkoetter M."/>
            <person name="Nagy L.G."/>
        </authorList>
    </citation>
    <scope>NUCLEOTIDE SEQUENCE [LARGE SCALE GENOMIC DNA]</scope>
    <source>
        <strain evidence="6">C18/9</strain>
    </source>
</reference>
<keyword evidence="1" id="KW-0677">Repeat</keyword>
<feature type="repeat" description="ANK" evidence="3">
    <location>
        <begin position="11"/>
        <end position="38"/>
    </location>
</feature>
<feature type="compositionally biased region" description="Pro residues" evidence="4">
    <location>
        <begin position="595"/>
        <end position="608"/>
    </location>
</feature>
<dbReference type="PROSITE" id="PS50088">
    <property type="entry name" value="ANK_REPEAT"/>
    <property type="match status" value="2"/>
</dbReference>
<accession>A0A284QTC0</accession>
<feature type="region of interest" description="Disordered" evidence="4">
    <location>
        <begin position="547"/>
        <end position="626"/>
    </location>
</feature>
<feature type="compositionally biased region" description="Low complexity" evidence="4">
    <location>
        <begin position="585"/>
        <end position="594"/>
    </location>
</feature>
<dbReference type="SUPFAM" id="SSF48403">
    <property type="entry name" value="Ankyrin repeat"/>
    <property type="match status" value="1"/>
</dbReference>
<dbReference type="OMA" id="RHRWRES"/>
<dbReference type="OrthoDB" id="539213at2759"/>
<feature type="repeat" description="ANK" evidence="3">
    <location>
        <begin position="130"/>
        <end position="162"/>
    </location>
</feature>
<feature type="compositionally biased region" description="Basic and acidic residues" evidence="4">
    <location>
        <begin position="547"/>
        <end position="566"/>
    </location>
</feature>
<keyword evidence="6" id="KW-1185">Reference proteome</keyword>
<evidence type="ECO:0000256" key="3">
    <source>
        <dbReference type="PROSITE-ProRule" id="PRU00023"/>
    </source>
</evidence>
<sequence length="828" mass="91123">MARHSFENFGLHRAALVGDAEGVRRALQDGADVNALDSLGRTVIMCAVAGEHWDNMDVPHETLMTAGRLDVIRILLGRPEICLYTLNAPQEAFNGVTPIGMAAWLNMYDVVRLLLEGSLHTVSVDGMDTHGATSLMYAARDGNLRVVQLLLHHGARPDFRDRNHRTSIQFAMAHPRVLYLCEEILRRHRWREAKSASGSRLLLNSTCIFELSCGQDGSDPSIPATISPSFTSKLTRAIIRSVTSSDLASLHSLLTPLFSCTSSHSSHLLVNAPDPKGWSPIHHCAAVRSPSLEILDTLYYAGADVSLFTRHEHFTPLHCLASSAYVFQDDDRVSSLVHFISRLIWDFKAPLAARTKEDETCIHIAAEHGCCINLLMILLDYDQTGAVRELRNSRGLTALEVAKPEFRVAFGEDAESLRSASSLSMRTIRPLTSSIPSFSSFSDLRAMYAQDRLTSLDFDMPTAAHQLINNLRLTSLTSRHDMHPSYLDYLDRLLSDLTRLSASLMQHFRARVGEASDELVELSSAAGGLSKLLDVVTRDAGKLIQERGIEPINPSKKDKRESEDSQKTAVAVSLSLTDSEPPTLPKSSSRTPPKSSRPPTPSDIPPSPSKKKRDPPSDEEKSRTASKWKAWFKRVVSDWSSNTDIQSGVSEEVQVDSGRPPTPRGMAIDNALRTSSVVLAAAQRDLNGIAEAIVCAQHIVLKTSQSISRAEKIISRAVKKRRSMISDYRQALEENEGGVKVPPGYSQLLSTRVSNASLVSLASHASSTLSVADTMVENDDEETRAIRRLLLRKIEAGIGGALDDLDTVVSWLRIVKEAVRGVKRRAYL</sequence>
<dbReference type="PROSITE" id="PS50297">
    <property type="entry name" value="ANK_REP_REGION"/>
    <property type="match status" value="1"/>
</dbReference>
<gene>
    <name evidence="5" type="ORF">ARMOST_03043</name>
</gene>
<dbReference type="PANTHER" id="PTHR24198">
    <property type="entry name" value="ANKYRIN REPEAT AND PROTEIN KINASE DOMAIN-CONTAINING PROTEIN"/>
    <property type="match status" value="1"/>
</dbReference>
<evidence type="ECO:0000313" key="5">
    <source>
        <dbReference type="EMBL" id="SJK99732.1"/>
    </source>
</evidence>
<dbReference type="InterPro" id="IPR002110">
    <property type="entry name" value="Ankyrin_rpt"/>
</dbReference>
<protein>
    <recommendedName>
        <fullName evidence="7">Ankyrin</fullName>
    </recommendedName>
</protein>